<dbReference type="SMART" id="SM00717">
    <property type="entry name" value="SANT"/>
    <property type="match status" value="2"/>
</dbReference>
<keyword evidence="2" id="KW-0238">DNA-binding</keyword>
<accession>V6LXY6</accession>
<evidence type="ECO:0000313" key="2">
    <source>
        <dbReference type="EMBL" id="EST49507.1"/>
    </source>
</evidence>
<dbReference type="InterPro" id="IPR001005">
    <property type="entry name" value="SANT/Myb"/>
</dbReference>
<reference evidence="2 3" key="1">
    <citation type="journal article" date="2014" name="PLoS Genet.">
        <title>The Genome of Spironucleus salmonicida Highlights a Fish Pathogen Adapted to Fluctuating Environments.</title>
        <authorList>
            <person name="Xu F."/>
            <person name="Jerlstrom-Hultqvist J."/>
            <person name="Einarsson E."/>
            <person name="Astvaldsson A."/>
            <person name="Svard S.G."/>
            <person name="Andersson J.O."/>
        </authorList>
    </citation>
    <scope>NUCLEOTIDE SEQUENCE</scope>
    <source>
        <strain evidence="3">ATCC 50377</strain>
    </source>
</reference>
<dbReference type="AlphaFoldDB" id="V6LXY6"/>
<dbReference type="EMBL" id="AUWU02000001">
    <property type="protein sequence ID" value="KAH0577307.1"/>
    <property type="molecule type" value="Genomic_DNA"/>
</dbReference>
<dbReference type="Gene3D" id="1.10.10.60">
    <property type="entry name" value="Homeodomain-like"/>
    <property type="match status" value="1"/>
</dbReference>
<gene>
    <name evidence="2" type="ORF">SS50377_10105</name>
    <name evidence="3" type="ORF">SS50377_20658</name>
</gene>
<proteinExistence type="predicted"/>
<dbReference type="Proteomes" id="UP000018208">
    <property type="component" value="Unassembled WGS sequence"/>
</dbReference>
<keyword evidence="4" id="KW-1185">Reference proteome</keyword>
<dbReference type="GO" id="GO:0003677">
    <property type="term" value="F:DNA binding"/>
    <property type="evidence" value="ECO:0007669"/>
    <property type="project" value="UniProtKB-KW"/>
</dbReference>
<dbReference type="VEuPathDB" id="GiardiaDB:SS50377_20658"/>
<dbReference type="Pfam" id="PF13921">
    <property type="entry name" value="Myb_DNA-bind_6"/>
    <property type="match status" value="1"/>
</dbReference>
<protein>
    <submittedName>
        <fullName evidence="2">Myb-like DNA-binding domain-containing protein</fullName>
    </submittedName>
</protein>
<dbReference type="CDD" id="cd00167">
    <property type="entry name" value="SANT"/>
    <property type="match status" value="1"/>
</dbReference>
<sequence length="122" mass="14648">MNIRTWSAVEIEELRSLTSQQPMDWKWIAEQIKTKTAQQCANRFHNIEKFGPSPMHQRNIWTQKLDEKLMCMAEETERNWRAVSQQLRITVSVVKNRFYVLQRKGFFISKNEAPKLLIFDYI</sequence>
<dbReference type="InterPro" id="IPR009057">
    <property type="entry name" value="Homeodomain-like_sf"/>
</dbReference>
<evidence type="ECO:0000313" key="3">
    <source>
        <dbReference type="EMBL" id="KAH0577307.1"/>
    </source>
</evidence>
<feature type="domain" description="Myb-like" evidence="1">
    <location>
        <begin position="1"/>
        <end position="48"/>
    </location>
</feature>
<dbReference type="OrthoDB" id="2143914at2759"/>
<evidence type="ECO:0000259" key="1">
    <source>
        <dbReference type="PROSITE" id="PS50090"/>
    </source>
</evidence>
<organism evidence="2">
    <name type="scientific">Spironucleus salmonicida</name>
    <dbReference type="NCBI Taxonomy" id="348837"/>
    <lineage>
        <taxon>Eukaryota</taxon>
        <taxon>Metamonada</taxon>
        <taxon>Diplomonadida</taxon>
        <taxon>Hexamitidae</taxon>
        <taxon>Hexamitinae</taxon>
        <taxon>Spironucleus</taxon>
    </lineage>
</organism>
<dbReference type="PROSITE" id="PS50090">
    <property type="entry name" value="MYB_LIKE"/>
    <property type="match status" value="1"/>
</dbReference>
<dbReference type="SUPFAM" id="SSF46689">
    <property type="entry name" value="Homeodomain-like"/>
    <property type="match status" value="2"/>
</dbReference>
<reference evidence="3" key="2">
    <citation type="submission" date="2020-12" db="EMBL/GenBank/DDBJ databases">
        <title>New Spironucleus salmonicida genome in near-complete chromosomes.</title>
        <authorList>
            <person name="Xu F."/>
            <person name="Kurt Z."/>
            <person name="Jimenez-Gonzalez A."/>
            <person name="Astvaldsson A."/>
            <person name="Andersson J.O."/>
            <person name="Svard S.G."/>
        </authorList>
    </citation>
    <scope>NUCLEOTIDE SEQUENCE</scope>
    <source>
        <strain evidence="3">ATCC 50377</strain>
    </source>
</reference>
<evidence type="ECO:0000313" key="4">
    <source>
        <dbReference type="Proteomes" id="UP000018208"/>
    </source>
</evidence>
<name>V6LXY6_9EUKA</name>
<dbReference type="EMBL" id="KI545949">
    <property type="protein sequence ID" value="EST49507.1"/>
    <property type="molecule type" value="Genomic_DNA"/>
</dbReference>